<dbReference type="InterPro" id="IPR045863">
    <property type="entry name" value="CorA_TM1_TM2"/>
</dbReference>
<dbReference type="GO" id="GO:0015087">
    <property type="term" value="F:cobalt ion transmembrane transporter activity"/>
    <property type="evidence" value="ECO:0007669"/>
    <property type="project" value="UniProtKB-UniRule"/>
</dbReference>
<dbReference type="Pfam" id="PF01544">
    <property type="entry name" value="CorA"/>
    <property type="match status" value="1"/>
</dbReference>
<feature type="transmembrane region" description="Helical" evidence="8">
    <location>
        <begin position="300"/>
        <end position="320"/>
    </location>
</feature>
<dbReference type="Gene3D" id="3.30.460.20">
    <property type="entry name" value="CorA soluble domain-like"/>
    <property type="match status" value="1"/>
</dbReference>
<evidence type="ECO:0000256" key="6">
    <source>
        <dbReference type="ARBA" id="ARBA00022989"/>
    </source>
</evidence>
<keyword evidence="8" id="KW-0460">Magnesium</keyword>
<evidence type="ECO:0000256" key="2">
    <source>
        <dbReference type="ARBA" id="ARBA00009765"/>
    </source>
</evidence>
<dbReference type="KEGG" id="sdyn:Mal52_23880"/>
<evidence type="ECO:0000256" key="5">
    <source>
        <dbReference type="ARBA" id="ARBA00022692"/>
    </source>
</evidence>
<dbReference type="InterPro" id="IPR002523">
    <property type="entry name" value="MgTranspt_CorA/ZnTranspt_ZntB"/>
</dbReference>
<dbReference type="PANTHER" id="PTHR46494">
    <property type="entry name" value="CORA FAMILY METAL ION TRANSPORTER (EUROFUNG)"/>
    <property type="match status" value="1"/>
</dbReference>
<keyword evidence="6 8" id="KW-1133">Transmembrane helix</keyword>
<dbReference type="EMBL" id="CP036276">
    <property type="protein sequence ID" value="QDU43910.1"/>
    <property type="molecule type" value="Genomic_DNA"/>
</dbReference>
<dbReference type="InterPro" id="IPR004488">
    <property type="entry name" value="Mg/Co-transport_prot_CorA"/>
</dbReference>
<dbReference type="GO" id="GO:0000287">
    <property type="term" value="F:magnesium ion binding"/>
    <property type="evidence" value="ECO:0007669"/>
    <property type="project" value="TreeGrafter"/>
</dbReference>
<dbReference type="Proteomes" id="UP000319383">
    <property type="component" value="Chromosome"/>
</dbReference>
<comment type="similarity">
    <text evidence="2 8">Belongs to the CorA metal ion transporter (MIT) (TC 1.A.35) family.</text>
</comment>
<evidence type="ECO:0000256" key="8">
    <source>
        <dbReference type="RuleBase" id="RU362010"/>
    </source>
</evidence>
<evidence type="ECO:0000256" key="7">
    <source>
        <dbReference type="ARBA" id="ARBA00023136"/>
    </source>
</evidence>
<feature type="transmembrane region" description="Helical" evidence="8">
    <location>
        <begin position="332"/>
        <end position="353"/>
    </location>
</feature>
<dbReference type="InterPro" id="IPR045861">
    <property type="entry name" value="CorA_cytoplasmic_dom"/>
</dbReference>
<accession>A0A517ZN82</accession>
<evidence type="ECO:0000256" key="1">
    <source>
        <dbReference type="ARBA" id="ARBA00004651"/>
    </source>
</evidence>
<evidence type="ECO:0000256" key="4">
    <source>
        <dbReference type="ARBA" id="ARBA00022475"/>
    </source>
</evidence>
<dbReference type="SUPFAM" id="SSF144083">
    <property type="entry name" value="Magnesium transport protein CorA, transmembrane region"/>
    <property type="match status" value="1"/>
</dbReference>
<keyword evidence="3 8" id="KW-0813">Transport</keyword>
<dbReference type="AlphaFoldDB" id="A0A517ZN82"/>
<sequence length="374" mass="43180">MWLNALGGKSLFKKRHPDVGARPGTLVISEDASQPKIHVMHFTPEELKEEDVTDTEQLRAAYDPNTTTWVDVQGFGDEKMIRRIAEKFAIHPLAIEDIINVPQRPKAETYDDQILIIVRMVNSIGQAEIDIEQVSIVLGKNYVLTFQERYGDVLDPVRRRIRSGKGRIRTEGPDYVAYAIFDTIVDAYYPVLEEIGNYLEDLEITVVENPTPRLLKYLNQVKNRLINLRRAIWPQRQVANSLARDEHPLIDPNVRIYLRDTYDHCVQSAEVVEMYREMVTGLMNMYLASVANRQNEVMKVLTITAAIFIPLTFMAGIYGMNFEYMPELHVPWAYPLIWTTMILMAGGMLFYFYRKGWIWNRDDDEDFPGKDGGP</sequence>
<organism evidence="9 10">
    <name type="scientific">Symmachiella dynata</name>
    <dbReference type="NCBI Taxonomy" id="2527995"/>
    <lineage>
        <taxon>Bacteria</taxon>
        <taxon>Pseudomonadati</taxon>
        <taxon>Planctomycetota</taxon>
        <taxon>Planctomycetia</taxon>
        <taxon>Planctomycetales</taxon>
        <taxon>Planctomycetaceae</taxon>
        <taxon>Symmachiella</taxon>
    </lineage>
</organism>
<dbReference type="Gene3D" id="1.20.58.340">
    <property type="entry name" value="Magnesium transport protein CorA, transmembrane region"/>
    <property type="match status" value="2"/>
</dbReference>
<reference evidence="9 10" key="1">
    <citation type="submission" date="2019-02" db="EMBL/GenBank/DDBJ databases">
        <title>Deep-cultivation of Planctomycetes and their phenomic and genomic characterization uncovers novel biology.</title>
        <authorList>
            <person name="Wiegand S."/>
            <person name="Jogler M."/>
            <person name="Boedeker C."/>
            <person name="Pinto D."/>
            <person name="Vollmers J."/>
            <person name="Rivas-Marin E."/>
            <person name="Kohn T."/>
            <person name="Peeters S.H."/>
            <person name="Heuer A."/>
            <person name="Rast P."/>
            <person name="Oberbeckmann S."/>
            <person name="Bunk B."/>
            <person name="Jeske O."/>
            <person name="Meyerdierks A."/>
            <person name="Storesund J.E."/>
            <person name="Kallscheuer N."/>
            <person name="Luecker S."/>
            <person name="Lage O.M."/>
            <person name="Pohl T."/>
            <person name="Merkel B.J."/>
            <person name="Hornburger P."/>
            <person name="Mueller R.-W."/>
            <person name="Bruemmer F."/>
            <person name="Labrenz M."/>
            <person name="Spormann A.M."/>
            <person name="Op den Camp H."/>
            <person name="Overmann J."/>
            <person name="Amann R."/>
            <person name="Jetten M.S.M."/>
            <person name="Mascher T."/>
            <person name="Medema M.H."/>
            <person name="Devos D.P."/>
            <person name="Kaster A.-K."/>
            <person name="Ovreas L."/>
            <person name="Rohde M."/>
            <person name="Galperin M.Y."/>
            <person name="Jogler C."/>
        </authorList>
    </citation>
    <scope>NUCLEOTIDE SEQUENCE [LARGE SCALE GENOMIC DNA]</scope>
    <source>
        <strain evidence="9 10">Mal52</strain>
    </source>
</reference>
<evidence type="ECO:0000313" key="10">
    <source>
        <dbReference type="Proteomes" id="UP000319383"/>
    </source>
</evidence>
<dbReference type="FunFam" id="1.20.58.340:FF:000012">
    <property type="entry name" value="Magnesium transport protein CorA"/>
    <property type="match status" value="1"/>
</dbReference>
<keyword evidence="10" id="KW-1185">Reference proteome</keyword>
<keyword evidence="7 8" id="KW-0472">Membrane</keyword>
<proteinExistence type="inferred from homology"/>
<dbReference type="NCBIfam" id="TIGR00383">
    <property type="entry name" value="corA"/>
    <property type="match status" value="1"/>
</dbReference>
<name>A0A517ZN82_9PLAN</name>
<gene>
    <name evidence="9" type="primary">corA_3</name>
    <name evidence="8" type="synonym">corA</name>
    <name evidence="9" type="ORF">Mal52_23880</name>
</gene>
<dbReference type="GO" id="GO:0050897">
    <property type="term" value="F:cobalt ion binding"/>
    <property type="evidence" value="ECO:0007669"/>
    <property type="project" value="TreeGrafter"/>
</dbReference>
<dbReference type="SUPFAM" id="SSF143865">
    <property type="entry name" value="CorA soluble domain-like"/>
    <property type="match status" value="1"/>
</dbReference>
<dbReference type="GO" id="GO:0005886">
    <property type="term" value="C:plasma membrane"/>
    <property type="evidence" value="ECO:0007669"/>
    <property type="project" value="UniProtKB-SubCell"/>
</dbReference>
<dbReference type="CDD" id="cd12828">
    <property type="entry name" value="TmCorA-like_1"/>
    <property type="match status" value="1"/>
</dbReference>
<protein>
    <recommendedName>
        <fullName evidence="8">Magnesium transport protein CorA</fullName>
    </recommendedName>
</protein>
<keyword evidence="8" id="KW-0406">Ion transport</keyword>
<evidence type="ECO:0000313" key="9">
    <source>
        <dbReference type="EMBL" id="QDU43910.1"/>
    </source>
</evidence>
<dbReference type="PANTHER" id="PTHR46494:SF1">
    <property type="entry name" value="CORA FAMILY METAL ION TRANSPORTER (EUROFUNG)"/>
    <property type="match status" value="1"/>
</dbReference>
<evidence type="ECO:0000256" key="3">
    <source>
        <dbReference type="ARBA" id="ARBA00022448"/>
    </source>
</evidence>
<keyword evidence="5 8" id="KW-0812">Transmembrane</keyword>
<dbReference type="GO" id="GO:0015095">
    <property type="term" value="F:magnesium ion transmembrane transporter activity"/>
    <property type="evidence" value="ECO:0007669"/>
    <property type="project" value="UniProtKB-UniRule"/>
</dbReference>
<keyword evidence="4 8" id="KW-1003">Cell membrane</keyword>
<dbReference type="RefSeq" id="WP_231962613.1">
    <property type="nucleotide sequence ID" value="NZ_CP036276.1"/>
</dbReference>
<comment type="subcellular location">
    <subcellularLocation>
        <location evidence="1">Cell membrane</location>
        <topology evidence="1">Multi-pass membrane protein</topology>
    </subcellularLocation>
    <subcellularLocation>
        <location evidence="8">Membrane</location>
        <topology evidence="8">Multi-pass membrane protein</topology>
    </subcellularLocation>
</comment>
<comment type="function">
    <text evidence="8">Mediates influx of magnesium ions.</text>
</comment>